<dbReference type="RefSeq" id="WP_281844506.1">
    <property type="nucleotide sequence ID" value="NZ_BSCH01000003.1"/>
</dbReference>
<keyword evidence="3 5" id="KW-0418">Kinase</keyword>
<evidence type="ECO:0000313" key="6">
    <source>
        <dbReference type="Proteomes" id="UP001145094"/>
    </source>
</evidence>
<comment type="caution">
    <text evidence="5">The sequence shown here is derived from an EMBL/GenBank/DDBJ whole genome shotgun (WGS) entry which is preliminary data.</text>
</comment>
<evidence type="ECO:0000256" key="3">
    <source>
        <dbReference type="ARBA" id="ARBA00022777"/>
    </source>
</evidence>
<dbReference type="Gene3D" id="3.40.1190.20">
    <property type="match status" value="1"/>
</dbReference>
<dbReference type="EMBL" id="BSCH01000003">
    <property type="protein sequence ID" value="GLG89294.1"/>
    <property type="molecule type" value="Genomic_DNA"/>
</dbReference>
<proteinExistence type="inferred from homology"/>
<dbReference type="PANTHER" id="PTHR43320:SF3">
    <property type="entry name" value="CARBOHYDRATE KINASE PFKB DOMAIN-CONTAINING PROTEIN"/>
    <property type="match status" value="1"/>
</dbReference>
<dbReference type="GO" id="GO:0016301">
    <property type="term" value="F:kinase activity"/>
    <property type="evidence" value="ECO:0007669"/>
    <property type="project" value="UniProtKB-KW"/>
</dbReference>
<comment type="similarity">
    <text evidence="1">Belongs to the carbohydrate kinase PfkB family.</text>
</comment>
<feature type="domain" description="Carbohydrate kinase PfkB" evidence="4">
    <location>
        <begin position="28"/>
        <end position="352"/>
    </location>
</feature>
<organism evidence="5 6">
    <name type="scientific">Sellimonas catena</name>
    <dbReference type="NCBI Taxonomy" id="2994035"/>
    <lineage>
        <taxon>Bacteria</taxon>
        <taxon>Bacillati</taxon>
        <taxon>Bacillota</taxon>
        <taxon>Clostridia</taxon>
        <taxon>Lachnospirales</taxon>
        <taxon>Lachnospiraceae</taxon>
        <taxon>Sellimonas</taxon>
    </lineage>
</organism>
<reference evidence="5" key="2">
    <citation type="submission" date="2022-11" db="EMBL/GenBank/DDBJ databases">
        <title>Draft genome sequence of Sellimonas catena strain 18CBH55.</title>
        <authorList>
            <person name="Hisatomi A."/>
            <person name="Ohkuma M."/>
            <person name="Sakamoto M."/>
        </authorList>
    </citation>
    <scope>NUCLEOTIDE SEQUENCE</scope>
    <source>
        <strain evidence="5">18CBH55</strain>
    </source>
</reference>
<dbReference type="InterPro" id="IPR052700">
    <property type="entry name" value="Carb_kinase_PfkB-like"/>
</dbReference>
<protein>
    <submittedName>
        <fullName evidence="5">Kinase</fullName>
    </submittedName>
</protein>
<keyword evidence="2" id="KW-0808">Transferase</keyword>
<dbReference type="PANTHER" id="PTHR43320">
    <property type="entry name" value="SUGAR KINASE"/>
    <property type="match status" value="1"/>
</dbReference>
<evidence type="ECO:0000256" key="2">
    <source>
        <dbReference type="ARBA" id="ARBA00022679"/>
    </source>
</evidence>
<dbReference type="InterPro" id="IPR029056">
    <property type="entry name" value="Ribokinase-like"/>
</dbReference>
<evidence type="ECO:0000259" key="4">
    <source>
        <dbReference type="Pfam" id="PF00294"/>
    </source>
</evidence>
<reference evidence="5" key="1">
    <citation type="submission" date="2022-11" db="EMBL/GenBank/DDBJ databases">
        <title>Draft genome sequence of Sellimonas catena strain 18CBH55.</title>
        <authorList>
            <person name="Atsushi H."/>
            <person name="Moriya O."/>
            <person name="Mitsuo S."/>
        </authorList>
    </citation>
    <scope>NUCLEOTIDE SEQUENCE</scope>
    <source>
        <strain evidence="5">18CBH55</strain>
    </source>
</reference>
<dbReference type="AlphaFoldDB" id="A0A9W6CDD0"/>
<name>A0A9W6CDD0_9FIRM</name>
<dbReference type="Proteomes" id="UP001145094">
    <property type="component" value="Unassembled WGS sequence"/>
</dbReference>
<evidence type="ECO:0000313" key="5">
    <source>
        <dbReference type="EMBL" id="GLG89294.1"/>
    </source>
</evidence>
<reference evidence="5" key="3">
    <citation type="journal article" date="2023" name="Int. J. Syst. Evol. Microbiol.">
        <title>Sellimonas catena sp. nov., isolated from human faeces.</title>
        <authorList>
            <person name="Hisatomi A."/>
            <person name="Ohkuma M."/>
            <person name="Sakamoto M."/>
        </authorList>
    </citation>
    <scope>NUCLEOTIDE SEQUENCE</scope>
    <source>
        <strain evidence="5">18CBH55</strain>
    </source>
</reference>
<dbReference type="SUPFAM" id="SSF53613">
    <property type="entry name" value="Ribokinase-like"/>
    <property type="match status" value="1"/>
</dbReference>
<evidence type="ECO:0000256" key="1">
    <source>
        <dbReference type="ARBA" id="ARBA00010688"/>
    </source>
</evidence>
<gene>
    <name evidence="5" type="ORF">Selli2_07210</name>
</gene>
<dbReference type="InterPro" id="IPR011611">
    <property type="entry name" value="PfkB_dom"/>
</dbReference>
<dbReference type="Pfam" id="PF00294">
    <property type="entry name" value="PfkB"/>
    <property type="match status" value="1"/>
</dbReference>
<sequence length="374" mass="41163">MKKKKIMVAGHISLDITPEFHNSGTQKFSEILRQGKLVNVGPAQMTLGGAVSNTGLALQKLGADVILTAKIGTDLFGDIMMKKLEEYGCPMHLIRDEGGATSYTIVLAPKGSDRAFLHDPGSNHTFCADDLDWEEVKKVDYFHFGYPTLMRRFYENDGAGLVKLYKAVKSAGLTSSLDLAAVDPESESGQCDWESILKQVLPYVDFFVPSIEELAYMVDREKYQEWQERAEGEDIVSILSLSKDVRPLAEKVLSYGCGAVLLKCGAAGMYLKTSGKERMRNVDADLEGWENTELFEDSFVPERILSGTGAGDTSIAAFLYAAMQGCTPKESIEYAAATGACCVSTYDTISGLKSFAELREKIQNGWKKQKIMKE</sequence>
<accession>A0A9W6CDD0</accession>